<gene>
    <name evidence="1" type="ORF">g.28701</name>
</gene>
<name>A0A1D1ZBK4_9ARAE</name>
<proteinExistence type="predicted"/>
<accession>A0A1D1ZBK4</accession>
<dbReference type="EMBL" id="GDJX01003607">
    <property type="protein sequence ID" value="JAT64329.1"/>
    <property type="molecule type" value="Transcribed_RNA"/>
</dbReference>
<dbReference type="AlphaFoldDB" id="A0A1D1ZBK4"/>
<reference evidence="1" key="1">
    <citation type="submission" date="2015-07" db="EMBL/GenBank/DDBJ databases">
        <title>Transcriptome Assembly of Anthurium amnicola.</title>
        <authorList>
            <person name="Suzuki J."/>
        </authorList>
    </citation>
    <scope>NUCLEOTIDE SEQUENCE</scope>
</reference>
<sequence>MEIVEKKSGQDPPEIDDNILEYINKFSKNSTTEIRKELNTPNPRLGDSFDPQVDYAYDHIRTTVADWLRLLEMQPNPLTLDMPESWYRINVWRTVDIAFSDIPFTYVIGGEKAGLACSERKNRYRTLANIGPIQRKAIGKKGDAYVRTIGSISTDWAASDSGRYAWY</sequence>
<evidence type="ECO:0000313" key="1">
    <source>
        <dbReference type="EMBL" id="JAT64329.1"/>
    </source>
</evidence>
<organism evidence="1">
    <name type="scientific">Anthurium amnicola</name>
    <dbReference type="NCBI Taxonomy" id="1678845"/>
    <lineage>
        <taxon>Eukaryota</taxon>
        <taxon>Viridiplantae</taxon>
        <taxon>Streptophyta</taxon>
        <taxon>Embryophyta</taxon>
        <taxon>Tracheophyta</taxon>
        <taxon>Spermatophyta</taxon>
        <taxon>Magnoliopsida</taxon>
        <taxon>Liliopsida</taxon>
        <taxon>Araceae</taxon>
        <taxon>Pothoideae</taxon>
        <taxon>Potheae</taxon>
        <taxon>Anthurium</taxon>
    </lineage>
</organism>
<protein>
    <submittedName>
        <fullName evidence="1">Uncharacterized protein</fullName>
    </submittedName>
</protein>